<evidence type="ECO:0000313" key="6">
    <source>
        <dbReference type="Proteomes" id="UP000053029"/>
    </source>
</evidence>
<evidence type="ECO:0000256" key="2">
    <source>
        <dbReference type="SAM" id="SignalP"/>
    </source>
</evidence>
<evidence type="ECO:0000313" key="5">
    <source>
        <dbReference type="EMBL" id="KIW86322.1"/>
    </source>
</evidence>
<proteinExistence type="predicted"/>
<dbReference type="InterPro" id="IPR052766">
    <property type="entry name" value="S41A_metabolite_peptidase"/>
</dbReference>
<accession>A0A0D2FI13</accession>
<dbReference type="EMBL" id="KN846969">
    <property type="protein sequence ID" value="KIW86322.1"/>
    <property type="molecule type" value="Genomic_DNA"/>
</dbReference>
<feature type="domain" description="CPAF-like PDZ" evidence="4">
    <location>
        <begin position="162"/>
        <end position="270"/>
    </location>
</feature>
<dbReference type="SUPFAM" id="SSF56784">
    <property type="entry name" value="HAD-like"/>
    <property type="match status" value="1"/>
</dbReference>
<evidence type="ECO:0000259" key="4">
    <source>
        <dbReference type="Pfam" id="PF23658"/>
    </source>
</evidence>
<dbReference type="PANTHER" id="PTHR37049">
    <property type="entry name" value="PEPTIDASE S41 FAMILY PROTEIN"/>
    <property type="match status" value="1"/>
</dbReference>
<dbReference type="GO" id="GO:0006508">
    <property type="term" value="P:proteolysis"/>
    <property type="evidence" value="ECO:0007669"/>
    <property type="project" value="InterPro"/>
</dbReference>
<feature type="region of interest" description="Disordered" evidence="1">
    <location>
        <begin position="741"/>
        <end position="761"/>
    </location>
</feature>
<evidence type="ECO:0000259" key="3">
    <source>
        <dbReference type="Pfam" id="PF03572"/>
    </source>
</evidence>
<dbReference type="Gene3D" id="3.90.226.10">
    <property type="entry name" value="2-enoyl-CoA Hydratase, Chain A, domain 1"/>
    <property type="match status" value="1"/>
</dbReference>
<feature type="signal peptide" evidence="2">
    <location>
        <begin position="1"/>
        <end position="19"/>
    </location>
</feature>
<keyword evidence="6" id="KW-1185">Reference proteome</keyword>
<dbReference type="Proteomes" id="UP000053029">
    <property type="component" value="Unassembled WGS sequence"/>
</dbReference>
<dbReference type="VEuPathDB" id="FungiDB:Z517_01718"/>
<dbReference type="GO" id="GO:0008236">
    <property type="term" value="F:serine-type peptidase activity"/>
    <property type="evidence" value="ECO:0007669"/>
    <property type="project" value="InterPro"/>
</dbReference>
<gene>
    <name evidence="5" type="ORF">Z517_01718</name>
</gene>
<evidence type="ECO:0008006" key="7">
    <source>
        <dbReference type="Google" id="ProtNLM"/>
    </source>
</evidence>
<dbReference type="Pfam" id="PF03572">
    <property type="entry name" value="Peptidase_S41"/>
    <property type="match status" value="1"/>
</dbReference>
<keyword evidence="2" id="KW-0732">Signal</keyword>
<name>A0A0D2FI13_9EURO</name>
<dbReference type="CDD" id="cd01427">
    <property type="entry name" value="HAD_like"/>
    <property type="match status" value="1"/>
</dbReference>
<feature type="domain" description="Tail specific protease" evidence="3">
    <location>
        <begin position="339"/>
        <end position="558"/>
    </location>
</feature>
<dbReference type="OrthoDB" id="27214at2759"/>
<sequence>MSLLLWVTTQIFWAGRAFGAVARSETGYSHPCEHVAAIFDAVNYGDGSPDLLSPEVAYECLNSVPVVQGDAAALINGLRGYLEMQSTLDYLAAPTTGWLFPPVDILDTLDQIGQKVMNNEYSSEYDLQVDLHTMSLLGKDDHLMTKGPIMRALTFHRFPTITYLVSLSEDGIEYPSVYLFGDRYEFDDDGQLRVRTGGDYSAITKINGLDVQEFLQTESLTGTSQDPDALYNGLLYPYGFFGSPEFYPGTDTNLTFQNGSIRAYQNYFDWGPNNFSDIVDGETMYNMFFQTVDLSDESDDSGESAQVKRKVKRQSPVPSVISDDAGAFTGYWGGDLPDDVAVLTITSFSPDDDGGSDVNSQEILQEILASAKENGKDHLIIDLRTNGGGSVRLCLETMVQLFPDTPPDTKSSLRANGAQKALVDYFSEQTDIAQDANPNTGLDEEEIYAEYWNSPWAYQTVMSPSVKPFDSADQFYGPYREGPGYFTSYFQENYTNNEYSMIDHSDLNITQADPRAERPFAAENIIILTDGYCASACSIFVEHLKNEFRVMSIVVGGRPQSGPMQTIGGVRGSRLFSYDFLAYLVEAYTEQITANPKSADAQFEDWNLGPAERFGTGLRVNGFNAYRMGEPHNIPLHFAYEAADCRIWYTPEMIADDTALWNRVAELAFSNRDGNVIDSPYCVEGSTKHPTSISGGVRQGDLGPQTPPKSAFPQYTGWILNGTSLTQKNLGRAHGFGPGVLEGGGYSDDNDSGNKSGSDKDDAVVIDPVALQNFKDMCSESITEEQWFVKLMCLRGDGMCVSPTHLTRYLLRTSPPSLSPSTFSTTVTGSRTMKTMASKARIRIVFDWDGTLTTRDTLHVVAAIGYRTNKHRVPPPPSWDQIVQAYMADYTRHQDAYRPPSQDRRTIPLESAWLASLRGVEVRSVQRVVDAGIFADVTEGDVWREAEGAVRNGEVRLREGWWDVLTAASPGPDAGRGSSHVECDESVPVPAVAGSPSVAIISVNWSAAFIRACLSAATTTAPTEAADLKHEPSSQTQATVVNSLPILANNLLPCSPRDNDYSMTVTPAGGAGIHTSGDKLAALQHLQRLHRNEDRESRGESQGESQGDIVIYVGDSPTDFDCLVSADVGVCVRDEPLGSGQRELQETLERVGVEVLRLDLGEWVRFRRESGRQVRAEGGGGDNKKVVVWWVADLREVARFVDAYGRYDRDVT</sequence>
<dbReference type="InterPro" id="IPR036412">
    <property type="entry name" value="HAD-like_sf"/>
</dbReference>
<dbReference type="InterPro" id="IPR005151">
    <property type="entry name" value="Tail-specific_protease"/>
</dbReference>
<dbReference type="GeneID" id="25301208"/>
<evidence type="ECO:0000256" key="1">
    <source>
        <dbReference type="SAM" id="MobiDB-lite"/>
    </source>
</evidence>
<dbReference type="RefSeq" id="XP_013290130.1">
    <property type="nucleotide sequence ID" value="XM_013434676.1"/>
</dbReference>
<dbReference type="SUPFAM" id="SSF52096">
    <property type="entry name" value="ClpP/crotonase"/>
    <property type="match status" value="1"/>
</dbReference>
<dbReference type="InterPro" id="IPR056186">
    <property type="entry name" value="PDZ_CPAF-rel"/>
</dbReference>
<dbReference type="HOGENOM" id="CLU_269606_0_0_1"/>
<protein>
    <recommendedName>
        <fullName evidence="7">Tail specific protease domain-containing protein</fullName>
    </recommendedName>
</protein>
<dbReference type="PANTHER" id="PTHR37049:SF4">
    <property type="entry name" value="RHODANESE DOMAIN-CONTAINING PROTEIN"/>
    <property type="match status" value="1"/>
</dbReference>
<feature type="chain" id="PRO_5002242146" description="Tail specific protease domain-containing protein" evidence="2">
    <location>
        <begin position="20"/>
        <end position="1212"/>
    </location>
</feature>
<dbReference type="STRING" id="1442368.A0A0D2FI13"/>
<dbReference type="AlphaFoldDB" id="A0A0D2FI13"/>
<dbReference type="InterPro" id="IPR029045">
    <property type="entry name" value="ClpP/crotonase-like_dom_sf"/>
</dbReference>
<reference evidence="5 6" key="1">
    <citation type="submission" date="2015-01" db="EMBL/GenBank/DDBJ databases">
        <title>The Genome Sequence of Fonsecaea pedrosoi CBS 271.37.</title>
        <authorList>
            <consortium name="The Broad Institute Genomics Platform"/>
            <person name="Cuomo C."/>
            <person name="de Hoog S."/>
            <person name="Gorbushina A."/>
            <person name="Stielow B."/>
            <person name="Teixiera M."/>
            <person name="Abouelleil A."/>
            <person name="Chapman S.B."/>
            <person name="Priest M."/>
            <person name="Young S.K."/>
            <person name="Wortman J."/>
            <person name="Nusbaum C."/>
            <person name="Birren B."/>
        </authorList>
    </citation>
    <scope>NUCLEOTIDE SEQUENCE [LARGE SCALE GENOMIC DNA]</scope>
    <source>
        <strain evidence="5 6">CBS 271.37</strain>
    </source>
</reference>
<dbReference type="Pfam" id="PF23658">
    <property type="entry name" value="PDZ_CPAF_rel"/>
    <property type="match status" value="1"/>
</dbReference>
<organism evidence="5 6">
    <name type="scientific">Fonsecaea pedrosoi CBS 271.37</name>
    <dbReference type="NCBI Taxonomy" id="1442368"/>
    <lineage>
        <taxon>Eukaryota</taxon>
        <taxon>Fungi</taxon>
        <taxon>Dikarya</taxon>
        <taxon>Ascomycota</taxon>
        <taxon>Pezizomycotina</taxon>
        <taxon>Eurotiomycetes</taxon>
        <taxon>Chaetothyriomycetidae</taxon>
        <taxon>Chaetothyriales</taxon>
        <taxon>Herpotrichiellaceae</taxon>
        <taxon>Fonsecaea</taxon>
    </lineage>
</organism>